<feature type="compositionally biased region" description="Basic and acidic residues" evidence="1">
    <location>
        <begin position="259"/>
        <end position="270"/>
    </location>
</feature>
<feature type="compositionally biased region" description="Basic and acidic residues" evidence="1">
    <location>
        <begin position="1603"/>
        <end position="1619"/>
    </location>
</feature>
<sequence length="2061" mass="223622">MLLPQKMDYHSLKRKELQALCKEHNIPANSANSVMADKLSALLNQKQKPVTRYRTCIKSSVEATEVGEPAALKRQAKKVRFSPSNDLFEYELRSAEKQKDMVTQIKTRRKSVVKKVDKPVVDNNTTVELVVDNAQMPVKLTRSRVQSSGEDVVIPNNVKKPSRRESKVVEKVTDVDKETESNVGKVTRSKAHTLKIGGGVQREESRKSKRLPKDVEEASESVEETVVSRARVTRSKTPALMEGGTVSDVNPHVKKKRGKQVETDVEPSKEVMDIPLRATRSKAQALMEGGTVSDVNLHVKKKRGKQVEADEKDVKPSKEVMDIPVRVTRSSRQTLKEDTGNMVANPQADKKRTRSEMKATDLRSNMSHVYPVDKQESPKRKSLRTRGMVIMDDHEDDKVEVVVGGRGTRSTASLSMEAPGRNSKNKANKVEQLEEPSKHAGKKNVNQRKSVLHLEAPVSRPARKNTRRKSVMQKALEMVESPTVGKKQSNDLSGKLSIIEGLGDKENVIRSGKDASENEFKEVTFGSPKSRKRRGTPIVEDHIIETGYGSPFDTSPKRSTRSASKSEGKSVAKEQIEISLKKPVPRMNNQSPVENAFSGRRGALRSGEIIRESTSKKRAKLSGVKPRNSDDLDVRLSIEGTPVAKLGKSDVDEEVREPEVAPALDTRSTVRSERKEPGQSAFKEQRFTRSNIKSKRQETSQSAVKEQPTADTQLFSLKAAKFRHDSVVNTAPGRITRRGVKHGVSAAGSFSEKVGKKKQASQSPHKKPPLADDQMASHKVAEVRPNLDVSAIAQSEFKKAFDEVQMSSPEVAEVRPNTGIETIGAQSEIKQPHNDVWMCSPEVAEVRLKPDSDIVGVESEFSKVKEQIFGDLSASESVRLSSKVVEENTISERETFIDMESGSLVPEVKASGEVMQDARAYIGKSTYENIADAQLSSLKLANLRPDPVVNTVPGRITRRGIRHGGIAAGSFSEKVSKKKASQSAYKKQSLDDDQMGSPKVAEARLNPDVATIGVQSEFKQPLDEVQMSSPDVGPDTGIKTIGVRSEVKQPHVDVQMCSTEAAEVRPSPDSCILGIDTEFSEVKGQISGDLSASESVRLPSKVMDENILSESGNLINMESSSLASEERAHGEVMQDAGTSNEKSTYEASATPCLTEDLLSGKLPNHLELQSLDDKSLLGKNPSHIKRTPGSISDGLNVQNQNEEVYMESGIFHDAASVGTPVLNSGRPDMKEKDMELTESGSTSKGPQTDVIEEQLVSAAKVIVMEEGVVAIKGNNGDADNNCGSISFDVCASAVFQSPFGQAHVESKHMLSAKGGKVGGSGSVQISFVDKHDVADDGEEYDEGEDGSAQKPLLPEPDSENRGVADGVDVQENPFSGNDSFDDSDNAISERKSGLDMFDTPLPGKGDALGDDLNGPIEPETGSERSNAIETLEVSVSGNDINIECVLEDNSDVQDGESEHDLLTSNESPAFKGDVGGVDLEPAQDECTHVVSEVVVQSHDQEPGHILNVAVDDAPCHTIGQSASVTSKDTAKTPATSGLDDTGVSVDTLEESVLDINKDVVSSILGDIYDMDADDDEQKLTEIDEGVQPKGGGNSASYLSNVQTKEEDAMSKGNDHRSDDQEQATTDNLDTGSGRIMEGSSHISENKGDSELVGNIKANDDPTRGDASPTVHTKGESTVGGVDSSQLMEGCPVDDTASDLLTFKEDGSNEREQTRNASTSVDWGDYDFNMDDLAEPVAANKSAVVVGKGKKDDRDPGFQTSDRTSISIEENSDLTAGLVNSARNLEKDSRNADDGKSDPGLDMLNERANADMTEEGFNWSDSSLKSLFATTAATQIDHVKDGQGDGISAANNDYYSSLKPLFVTPTTTQRAHVKVGQQDATSFANNDHYSSLKSLFTTPATSRTSHVTDSKTDAVNFTFQYEGCNDDMGTSGTSALKFNHQWVNDQSKVFDGETETPVQGPENEMYGVSSFEDYPLKLFGDDESVGGSVDRSGKNTHIGFKGDQDDQIKQFEFLSEPSGTSHHLLSDSKEDNSIPSHELKKKEETVMKGSKIGDDLAVDRGK</sequence>
<keyword evidence="3" id="KW-1185">Reference proteome</keyword>
<feature type="compositionally biased region" description="Polar residues" evidence="1">
    <location>
        <begin position="699"/>
        <end position="710"/>
    </location>
</feature>
<evidence type="ECO:0000256" key="1">
    <source>
        <dbReference type="SAM" id="MobiDB-lite"/>
    </source>
</evidence>
<feature type="region of interest" description="Disordered" evidence="1">
    <location>
        <begin position="2016"/>
        <end position="2061"/>
    </location>
</feature>
<dbReference type="PANTHER" id="PTHR33621">
    <property type="entry name" value="ASPARTIC/GLUTAMIC ACID-RICH PROTEIN"/>
    <property type="match status" value="1"/>
</dbReference>
<proteinExistence type="predicted"/>
<feature type="compositionally biased region" description="Basic and acidic residues" evidence="1">
    <location>
        <begin position="1701"/>
        <end position="1713"/>
    </location>
</feature>
<feature type="compositionally biased region" description="Basic residues" evidence="1">
    <location>
        <begin position="755"/>
        <end position="768"/>
    </location>
</feature>
<feature type="region of interest" description="Disordered" evidence="1">
    <location>
        <begin position="1336"/>
        <end position="1422"/>
    </location>
</feature>
<feature type="compositionally biased region" description="Basic and acidic residues" evidence="1">
    <location>
        <begin position="428"/>
        <end position="438"/>
    </location>
</feature>
<feature type="compositionally biased region" description="Basic and acidic residues" evidence="1">
    <location>
        <begin position="2023"/>
        <end position="2061"/>
    </location>
</feature>
<reference evidence="2" key="1">
    <citation type="journal article" date="2023" name="bioRxiv">
        <title>Improved chromosome-level genome assembly for marigold (Tagetes erecta).</title>
        <authorList>
            <person name="Jiang F."/>
            <person name="Yuan L."/>
            <person name="Wang S."/>
            <person name="Wang H."/>
            <person name="Xu D."/>
            <person name="Wang A."/>
            <person name="Fan W."/>
        </authorList>
    </citation>
    <scope>NUCLEOTIDE SEQUENCE</scope>
    <source>
        <strain evidence="2">WSJ</strain>
        <tissue evidence="2">Leaf</tissue>
    </source>
</reference>
<feature type="region of interest" description="Disordered" evidence="1">
    <location>
        <begin position="972"/>
        <end position="997"/>
    </location>
</feature>
<feature type="region of interest" description="Disordered" evidence="1">
    <location>
        <begin position="241"/>
        <end position="270"/>
    </location>
</feature>
<feature type="compositionally biased region" description="Basic and acidic residues" evidence="1">
    <location>
        <begin position="201"/>
        <end position="216"/>
    </location>
</feature>
<evidence type="ECO:0000313" key="2">
    <source>
        <dbReference type="EMBL" id="KAK1436401.1"/>
    </source>
</evidence>
<dbReference type="Proteomes" id="UP001229421">
    <property type="component" value="Unassembled WGS sequence"/>
</dbReference>
<feature type="compositionally biased region" description="Polar residues" evidence="1">
    <location>
        <begin position="1520"/>
        <end position="1535"/>
    </location>
</feature>
<feature type="region of interest" description="Disordered" evidence="1">
    <location>
        <begin position="1582"/>
        <end position="1724"/>
    </location>
</feature>
<feature type="compositionally biased region" description="Acidic residues" evidence="1">
    <location>
        <begin position="1336"/>
        <end position="1345"/>
    </location>
</feature>
<feature type="compositionally biased region" description="Basic and acidic residues" evidence="1">
    <location>
        <begin position="668"/>
        <end position="687"/>
    </location>
</feature>
<feature type="compositionally biased region" description="Basic and acidic residues" evidence="1">
    <location>
        <begin position="305"/>
        <end position="321"/>
    </location>
</feature>
<feature type="region of interest" description="Disordered" evidence="1">
    <location>
        <begin position="1520"/>
        <end position="1542"/>
    </location>
</feature>
<feature type="region of interest" description="Disordered" evidence="1">
    <location>
        <begin position="302"/>
        <end position="362"/>
    </location>
</feature>
<feature type="compositionally biased region" description="Basic and acidic residues" evidence="1">
    <location>
        <begin position="348"/>
        <end position="361"/>
    </location>
</feature>
<feature type="region of interest" description="Disordered" evidence="1">
    <location>
        <begin position="744"/>
        <end position="778"/>
    </location>
</feature>
<name>A0AAD8LBY6_TARER</name>
<feature type="region of interest" description="Disordered" evidence="1">
    <location>
        <begin position="197"/>
        <end position="222"/>
    </location>
</feature>
<gene>
    <name evidence="2" type="ORF">QVD17_02180</name>
</gene>
<feature type="compositionally biased region" description="Basic and acidic residues" evidence="1">
    <location>
        <begin position="1783"/>
        <end position="1802"/>
    </location>
</feature>
<feature type="compositionally biased region" description="Polar residues" evidence="1">
    <location>
        <begin position="1757"/>
        <end position="1767"/>
    </location>
</feature>
<feature type="region of interest" description="Disordered" evidence="1">
    <location>
        <begin position="1744"/>
        <end position="1767"/>
    </location>
</feature>
<comment type="caution">
    <text evidence="2">The sequence shown here is derived from an EMBL/GenBank/DDBJ whole genome shotgun (WGS) entry which is preliminary data.</text>
</comment>
<evidence type="ECO:0000313" key="3">
    <source>
        <dbReference type="Proteomes" id="UP001229421"/>
    </source>
</evidence>
<feature type="region of interest" description="Disordered" evidence="1">
    <location>
        <begin position="519"/>
        <end position="630"/>
    </location>
</feature>
<feature type="compositionally biased region" description="Basic and acidic residues" evidence="1">
    <location>
        <begin position="564"/>
        <end position="580"/>
    </location>
</feature>
<feature type="region of interest" description="Disordered" evidence="1">
    <location>
        <begin position="1781"/>
        <end position="1802"/>
    </location>
</feature>
<dbReference type="EMBL" id="JAUHHV010000001">
    <property type="protein sequence ID" value="KAK1436401.1"/>
    <property type="molecule type" value="Genomic_DNA"/>
</dbReference>
<protein>
    <submittedName>
        <fullName evidence="2">Uncharacterized protein</fullName>
    </submittedName>
</protein>
<feature type="region of interest" description="Disordered" evidence="1">
    <location>
        <begin position="645"/>
        <end position="710"/>
    </location>
</feature>
<feature type="region of interest" description="Disordered" evidence="1">
    <location>
        <begin position="1217"/>
        <end position="1249"/>
    </location>
</feature>
<accession>A0AAD8LBY6</accession>
<dbReference type="PANTHER" id="PTHR33621:SF2">
    <property type="entry name" value="RIBOSOMAL L1 DOMAIN-CONTAINING PROTEIN"/>
    <property type="match status" value="1"/>
</dbReference>
<feature type="region of interest" description="Disordered" evidence="1">
    <location>
        <begin position="407"/>
        <end position="450"/>
    </location>
</feature>
<organism evidence="2 3">
    <name type="scientific">Tagetes erecta</name>
    <name type="common">African marigold</name>
    <dbReference type="NCBI Taxonomy" id="13708"/>
    <lineage>
        <taxon>Eukaryota</taxon>
        <taxon>Viridiplantae</taxon>
        <taxon>Streptophyta</taxon>
        <taxon>Embryophyta</taxon>
        <taxon>Tracheophyta</taxon>
        <taxon>Spermatophyta</taxon>
        <taxon>Magnoliopsida</taxon>
        <taxon>eudicotyledons</taxon>
        <taxon>Gunneridae</taxon>
        <taxon>Pentapetalae</taxon>
        <taxon>asterids</taxon>
        <taxon>campanulids</taxon>
        <taxon>Asterales</taxon>
        <taxon>Asteraceae</taxon>
        <taxon>Asteroideae</taxon>
        <taxon>Heliantheae alliance</taxon>
        <taxon>Tageteae</taxon>
        <taxon>Tagetes</taxon>
    </lineage>
</organism>